<comment type="pathway">
    <text evidence="4 6">Cofactor biosynthesis; NAD(+) biosynthesis; quinolinate from L-kynurenine: step 2/3.</text>
</comment>
<evidence type="ECO:0000313" key="8">
    <source>
        <dbReference type="Proteomes" id="UP000706039"/>
    </source>
</evidence>
<keyword evidence="1 4" id="KW-0662">Pyridine nucleotide biosynthesis</keyword>
<evidence type="ECO:0000256" key="1">
    <source>
        <dbReference type="ARBA" id="ARBA00022642"/>
    </source>
</evidence>
<keyword evidence="3 4" id="KW-0663">Pyridoxal phosphate</keyword>
<comment type="function">
    <text evidence="4 6">Catalyzes the cleavage of L-kynurenine (L-Kyn) and L-3-hydroxykynurenine (L-3OHKyn) into anthranilic acid (AA) and 3-hydroxyanthranilic acid (3-OHAA), respectively.</text>
</comment>
<evidence type="ECO:0000256" key="5">
    <source>
        <dbReference type="NCBIfam" id="TIGR01814"/>
    </source>
</evidence>
<feature type="binding site" evidence="4">
    <location>
        <begin position="134"/>
        <end position="137"/>
    </location>
    <ligand>
        <name>pyridoxal 5'-phosphate</name>
        <dbReference type="ChEBI" id="CHEBI:597326"/>
    </ligand>
</feature>
<comment type="cofactor">
    <cofactor evidence="4 6">
        <name>pyridoxal 5'-phosphate</name>
        <dbReference type="ChEBI" id="CHEBI:597326"/>
    </cofactor>
</comment>
<proteinExistence type="inferred from homology"/>
<feature type="binding site" evidence="4">
    <location>
        <position position="230"/>
    </location>
    <ligand>
        <name>pyridoxal 5'-phosphate</name>
        <dbReference type="ChEBI" id="CHEBI:597326"/>
    </ligand>
</feature>
<dbReference type="InterPro" id="IPR015424">
    <property type="entry name" value="PyrdxlP-dep_Trfase"/>
</dbReference>
<comment type="catalytic activity">
    <reaction evidence="4 6">
        <text>L-kynurenine + H2O = anthranilate + L-alanine + H(+)</text>
        <dbReference type="Rhea" id="RHEA:16813"/>
        <dbReference type="ChEBI" id="CHEBI:15377"/>
        <dbReference type="ChEBI" id="CHEBI:15378"/>
        <dbReference type="ChEBI" id="CHEBI:16567"/>
        <dbReference type="ChEBI" id="CHEBI:57959"/>
        <dbReference type="ChEBI" id="CHEBI:57972"/>
        <dbReference type="EC" id="3.7.1.3"/>
    </reaction>
</comment>
<feature type="binding site" evidence="4">
    <location>
        <position position="260"/>
    </location>
    <ligand>
        <name>pyridoxal 5'-phosphate</name>
        <dbReference type="ChEBI" id="CHEBI:597326"/>
    </ligand>
</feature>
<dbReference type="EC" id="3.7.1.3" evidence="4 5"/>
<dbReference type="InterPro" id="IPR010111">
    <property type="entry name" value="Kynureninase"/>
</dbReference>
<evidence type="ECO:0000313" key="7">
    <source>
        <dbReference type="EMBL" id="MBY8823899.1"/>
    </source>
</evidence>
<comment type="subunit">
    <text evidence="4 6">Homodimer.</text>
</comment>
<keyword evidence="8" id="KW-1185">Reference proteome</keyword>
<dbReference type="PANTHER" id="PTHR14084">
    <property type="entry name" value="KYNURENINASE"/>
    <property type="match status" value="1"/>
</dbReference>
<dbReference type="Pfam" id="PF22580">
    <property type="entry name" value="KYNU_C"/>
    <property type="match status" value="1"/>
</dbReference>
<dbReference type="SUPFAM" id="SSF53383">
    <property type="entry name" value="PLP-dependent transferases"/>
    <property type="match status" value="1"/>
</dbReference>
<dbReference type="PANTHER" id="PTHR14084:SF0">
    <property type="entry name" value="KYNURENINASE"/>
    <property type="match status" value="1"/>
</dbReference>
<evidence type="ECO:0000256" key="2">
    <source>
        <dbReference type="ARBA" id="ARBA00022801"/>
    </source>
</evidence>
<feature type="binding site" evidence="4">
    <location>
        <position position="107"/>
    </location>
    <ligand>
        <name>pyridoxal 5'-phosphate</name>
        <dbReference type="ChEBI" id="CHEBI:597326"/>
    </ligand>
</feature>
<feature type="binding site" evidence="4">
    <location>
        <position position="208"/>
    </location>
    <ligand>
        <name>pyridoxal 5'-phosphate</name>
        <dbReference type="ChEBI" id="CHEBI:597326"/>
    </ligand>
</feature>
<comment type="pathway">
    <text evidence="4 6">Amino-acid degradation; L-kynurenine degradation; L-alanine and anthranilate from L-kynurenine: step 1/1.</text>
</comment>
<dbReference type="GO" id="GO:0030429">
    <property type="term" value="F:kynureninase activity"/>
    <property type="evidence" value="ECO:0007669"/>
    <property type="project" value="UniProtKB-EC"/>
</dbReference>
<dbReference type="HAMAP" id="MF_01970">
    <property type="entry name" value="Kynureninase"/>
    <property type="match status" value="1"/>
</dbReference>
<reference evidence="7 8" key="1">
    <citation type="submission" date="2021-08" db="EMBL/GenBank/DDBJ databases">
        <authorList>
            <person name="Tuo L."/>
        </authorList>
    </citation>
    <scope>NUCLEOTIDE SEQUENCE [LARGE SCALE GENOMIC DNA]</scope>
    <source>
        <strain evidence="7 8">JCM 31229</strain>
    </source>
</reference>
<dbReference type="NCBIfam" id="TIGR01814">
    <property type="entry name" value="kynureninase"/>
    <property type="match status" value="1"/>
</dbReference>
<dbReference type="RefSeq" id="WP_222991005.1">
    <property type="nucleotide sequence ID" value="NZ_JAINVV010000008.1"/>
</dbReference>
<evidence type="ECO:0000256" key="4">
    <source>
        <dbReference type="HAMAP-Rule" id="MF_01970"/>
    </source>
</evidence>
<dbReference type="InterPro" id="IPR015421">
    <property type="entry name" value="PyrdxlP-dep_Trfase_major"/>
</dbReference>
<dbReference type="PIRSF" id="PIRSF038800">
    <property type="entry name" value="KYNU"/>
    <property type="match status" value="1"/>
</dbReference>
<gene>
    <name evidence="4 7" type="primary">kynU</name>
    <name evidence="7" type="ORF">K7G82_16460</name>
</gene>
<comment type="similarity">
    <text evidence="4 6">Belongs to the kynureninase family.</text>
</comment>
<dbReference type="Proteomes" id="UP000706039">
    <property type="component" value="Unassembled WGS sequence"/>
</dbReference>
<evidence type="ECO:0000256" key="3">
    <source>
        <dbReference type="ARBA" id="ARBA00022898"/>
    </source>
</evidence>
<keyword evidence="2 4" id="KW-0378">Hydrolase</keyword>
<name>A0ABS7PRF0_9SPHN</name>
<comment type="catalytic activity">
    <reaction evidence="6">
        <text>3-hydroxy-L-kynurenine + H2O = 3-hydroxyanthranilate + L-alanine + H(+)</text>
        <dbReference type="Rhea" id="RHEA:25143"/>
        <dbReference type="ChEBI" id="CHEBI:15377"/>
        <dbReference type="ChEBI" id="CHEBI:15378"/>
        <dbReference type="ChEBI" id="CHEBI:36559"/>
        <dbReference type="ChEBI" id="CHEBI:57972"/>
        <dbReference type="ChEBI" id="CHEBI:58125"/>
        <dbReference type="EC" id="3.7.1.3"/>
    </reaction>
</comment>
<dbReference type="Gene3D" id="3.40.640.10">
    <property type="entry name" value="Type I PLP-dependent aspartate aminotransferase-like (Major domain)"/>
    <property type="match status" value="1"/>
</dbReference>
<feature type="binding site" evidence="4">
    <location>
        <position position="176"/>
    </location>
    <ligand>
        <name>pyridoxal 5'-phosphate</name>
        <dbReference type="ChEBI" id="CHEBI:597326"/>
    </ligand>
</feature>
<dbReference type="EMBL" id="JAINVV010000008">
    <property type="protein sequence ID" value="MBY8823899.1"/>
    <property type="molecule type" value="Genomic_DNA"/>
</dbReference>
<comment type="caution">
    <text evidence="7">The sequence shown here is derived from an EMBL/GenBank/DDBJ whole genome shotgun (WGS) entry which is preliminary data.</text>
</comment>
<dbReference type="InterPro" id="IPR015422">
    <property type="entry name" value="PyrdxlP-dep_Trfase_small"/>
</dbReference>
<sequence length="420" mass="44725">MATAPRLPADLSREAALARDAADPLAGFIGEFTLPEATIYLNGNSLGPSPSAALARVNEAATEEWSRRLITSWNRSGWFQLPYRLGDRIARLIGANAGEVVMTDGTSINLFRMVAAALALRPDRRVIVMEGSNFPTDNYVVQGLIATLGQGHVIRFAEHDAIAAAIDGDVAVVVLTQTHYKTGHILDMAAITARAHEAGALALWDLCHSAGAIPVDLNGCNADLAVGCTYKYLNGGPGSPGFQFAAKRHQADLVQPLTGWWGHGAPFAFDRDYAPATGIGRTLTGTQPILSMVAAEAGIDIAERAGLDRARAKSRALGALFQDLVAARLGDAGFELGSPADPDARGGHIAYEHPQGYPIMKALISRGVIGDFRAPSSIRFGFSPLYLRYVDIWDAVEILHDIMMSGAWRDPAFAAVEAVT</sequence>
<dbReference type="Gene3D" id="3.90.1150.10">
    <property type="entry name" value="Aspartate Aminotransferase, domain 1"/>
    <property type="match status" value="1"/>
</dbReference>
<evidence type="ECO:0000256" key="6">
    <source>
        <dbReference type="PIRNR" id="PIRNR038800"/>
    </source>
</evidence>
<accession>A0ABS7PRF0</accession>
<feature type="binding site" evidence="4">
    <location>
        <position position="286"/>
    </location>
    <ligand>
        <name>pyridoxal 5'-phosphate</name>
        <dbReference type="ChEBI" id="CHEBI:597326"/>
    </ligand>
</feature>
<organism evidence="7 8">
    <name type="scientific">Sphingomonas colocasiae</name>
    <dbReference type="NCBI Taxonomy" id="1848973"/>
    <lineage>
        <taxon>Bacteria</taxon>
        <taxon>Pseudomonadati</taxon>
        <taxon>Pseudomonadota</taxon>
        <taxon>Alphaproteobacteria</taxon>
        <taxon>Sphingomonadales</taxon>
        <taxon>Sphingomonadaceae</taxon>
        <taxon>Sphingomonas</taxon>
    </lineage>
</organism>
<feature type="binding site" evidence="4">
    <location>
        <position position="106"/>
    </location>
    <ligand>
        <name>pyridoxal 5'-phosphate</name>
        <dbReference type="ChEBI" id="CHEBI:597326"/>
    </ligand>
</feature>
<protein>
    <recommendedName>
        <fullName evidence="4 5">Kynureninase</fullName>
        <ecNumber evidence="4 5">3.7.1.3</ecNumber>
    </recommendedName>
    <alternativeName>
        <fullName evidence="4">L-kynurenine hydrolase</fullName>
    </alternativeName>
</protein>
<feature type="binding site" evidence="4">
    <location>
        <position position="205"/>
    </location>
    <ligand>
        <name>pyridoxal 5'-phosphate</name>
        <dbReference type="ChEBI" id="CHEBI:597326"/>
    </ligand>
</feature>
<feature type="modified residue" description="N6-(pyridoxal phosphate)lysine" evidence="4">
    <location>
        <position position="231"/>
    </location>
</feature>